<dbReference type="InterPro" id="IPR029063">
    <property type="entry name" value="SAM-dependent_MTases_sf"/>
</dbReference>
<comment type="caution">
    <text evidence="8">The sequence shown here is derived from an EMBL/GenBank/DDBJ whole genome shotgun (WGS) entry which is preliminary data.</text>
</comment>
<protein>
    <recommendedName>
        <fullName evidence="7">RanBP2-type domain-containing protein</fullName>
    </recommendedName>
</protein>
<dbReference type="Gene3D" id="1.25.40.10">
    <property type="entry name" value="Tetratricopeptide repeat domain"/>
    <property type="match status" value="1"/>
</dbReference>
<keyword evidence="4 6" id="KW-0802">TPR repeat</keyword>
<keyword evidence="5" id="KW-0862">Zinc</keyword>
<evidence type="ECO:0000256" key="3">
    <source>
        <dbReference type="ARBA" id="ARBA00022771"/>
    </source>
</evidence>
<dbReference type="SMART" id="SM00028">
    <property type="entry name" value="TPR"/>
    <property type="match status" value="3"/>
</dbReference>
<dbReference type="PANTHER" id="PTHR45831:SF2">
    <property type="entry name" value="LD24721P"/>
    <property type="match status" value="1"/>
</dbReference>
<evidence type="ECO:0000256" key="6">
    <source>
        <dbReference type="PROSITE-ProRule" id="PRU00339"/>
    </source>
</evidence>
<gene>
    <name evidence="8" type="ORF">CCMP2556_LOCUS39843</name>
</gene>
<keyword evidence="2" id="KW-0677">Repeat</keyword>
<dbReference type="Gene3D" id="3.40.50.150">
    <property type="entry name" value="Vaccinia Virus protein VP39"/>
    <property type="match status" value="1"/>
</dbReference>
<dbReference type="PROSITE" id="PS01358">
    <property type="entry name" value="ZF_RANBP2_1"/>
    <property type="match status" value="1"/>
</dbReference>
<evidence type="ECO:0000313" key="9">
    <source>
        <dbReference type="Proteomes" id="UP001642484"/>
    </source>
</evidence>
<evidence type="ECO:0000313" key="8">
    <source>
        <dbReference type="EMBL" id="CAK9081429.1"/>
    </source>
</evidence>
<dbReference type="PANTHER" id="PTHR45831">
    <property type="entry name" value="LD24721P"/>
    <property type="match status" value="1"/>
</dbReference>
<feature type="repeat" description="TPR" evidence="6">
    <location>
        <begin position="209"/>
        <end position="242"/>
    </location>
</feature>
<sequence length="1087" mass="120800">MGSERSVGETGESTGLSLFLDIAGRRECISVRSNDLGRKVWSDLRTLSAVHRIKLDGFECRRPDGNLLNLDQELSAQGLREGSTLAIREAARSRKHETVIVDKEELHAGQAEAAEVKSGIEPHLWRREDREAKAKEIKQKANETLKEGSYAEARELYSAALAWLPPDDSDVDLVAALFGNRALAHMKLERWEDAKADAGKSLELVPGNCKVQYRLGMAYKALNDFVASEQCFRAMLEKDPEDRAAKNALASVQASHASALNASKTCDATPKPKPTPKGLTWRLALWQQGYTLPRLQHVWRDLHSGTSASSEALPTDLAACLGHAWRHQEPLTDFFLSAILDLKRNSPTPLCITVLGTGSMSAVKACSKVSSGAADGLSRITILEPSGFLVTSAQKLTSGQHQVSLDFVQAAGQLDTEFAFDTKTSPFIPKDCGDTTCLLLCDRISEDLVGERLITTMKAGRDAAFAAVQKTKSSESKVLCLPAKAELVCAPLELRCVECAGFDTSKANALRFTAHSREEPPTCWRVWKCEVCSWRNVSQVKACELCRAVRRQTSGMEQKRSRKQDSSGWWPVDLDTESKNADVNGVICRFAGQVQVVCSFDFNETIFQEQQRMMQKDFEAEALQNGHVNAMCVWWRLYSTDGSFLDTGPTLAACNSNVWPTKRQAVFYLGYEVGVEKGEALRFRIHFGDSLSRIHFEMLEPRVVDRMGLMKFEVEIVNERVLEELQSKLDMKSNRLTASVHGTPLKRRDKLLSFGPFDLVPGTMTDELWRKVKDRLERHSQRPKRGDEPIRCVFQHGVFEGTRRWPWPTLADHAVVPRQPSFFEHFGQLSIGPYLELLKSGIEDFALSDPNRRVRVLELNCGPVALLSLWAASHGARVWAVEAIPDLRELAQETVRDHGLEMVFKQKGLADFRFFGGSRMPGEPSVRVQNPALSTAMEVGHPKFLDGARADIIVCRPESGGPLGLDFLETMRHAFEELLEPGGRLVPSALGVGVTAVEWMPWVDGSVEATCCLQPILGARHEEVLMEHLKCLTSEVGVHIDLTSRLDPAVSDELEVCQEGLFTAFALHHEPSGASHQGWPCEFRFSL</sequence>
<keyword evidence="1" id="KW-0479">Metal-binding</keyword>
<feature type="domain" description="RanBP2-type" evidence="7">
    <location>
        <begin position="527"/>
        <end position="546"/>
    </location>
</feature>
<dbReference type="InterPro" id="IPR019734">
    <property type="entry name" value="TPR_rpt"/>
</dbReference>
<dbReference type="Proteomes" id="UP001642484">
    <property type="component" value="Unassembled WGS sequence"/>
</dbReference>
<organism evidence="8 9">
    <name type="scientific">Durusdinium trenchii</name>
    <dbReference type="NCBI Taxonomy" id="1381693"/>
    <lineage>
        <taxon>Eukaryota</taxon>
        <taxon>Sar</taxon>
        <taxon>Alveolata</taxon>
        <taxon>Dinophyceae</taxon>
        <taxon>Suessiales</taxon>
        <taxon>Symbiodiniaceae</taxon>
        <taxon>Durusdinium</taxon>
    </lineage>
</organism>
<dbReference type="SUPFAM" id="SSF53335">
    <property type="entry name" value="S-adenosyl-L-methionine-dependent methyltransferases"/>
    <property type="match status" value="1"/>
</dbReference>
<proteinExistence type="predicted"/>
<dbReference type="EMBL" id="CAXAMN010023840">
    <property type="protein sequence ID" value="CAK9081429.1"/>
    <property type="molecule type" value="Genomic_DNA"/>
</dbReference>
<dbReference type="SUPFAM" id="SSF48452">
    <property type="entry name" value="TPR-like"/>
    <property type="match status" value="1"/>
</dbReference>
<keyword evidence="9" id="KW-1185">Reference proteome</keyword>
<dbReference type="CDD" id="cd02440">
    <property type="entry name" value="AdoMet_MTases"/>
    <property type="match status" value="1"/>
</dbReference>
<dbReference type="InterPro" id="IPR047150">
    <property type="entry name" value="SGT"/>
</dbReference>
<accession>A0ABP0Q334</accession>
<evidence type="ECO:0000256" key="2">
    <source>
        <dbReference type="ARBA" id="ARBA00022737"/>
    </source>
</evidence>
<dbReference type="PROSITE" id="PS50005">
    <property type="entry name" value="TPR"/>
    <property type="match status" value="1"/>
</dbReference>
<dbReference type="Gene3D" id="2.70.160.11">
    <property type="entry name" value="Hnrnp arginine n-methyltransferase1"/>
    <property type="match status" value="1"/>
</dbReference>
<reference evidence="8 9" key="1">
    <citation type="submission" date="2024-02" db="EMBL/GenBank/DDBJ databases">
        <authorList>
            <person name="Chen Y."/>
            <person name="Shah S."/>
            <person name="Dougan E. K."/>
            <person name="Thang M."/>
            <person name="Chan C."/>
        </authorList>
    </citation>
    <scope>NUCLEOTIDE SEQUENCE [LARGE SCALE GENOMIC DNA]</scope>
</reference>
<dbReference type="InterPro" id="IPR001876">
    <property type="entry name" value="Znf_RanBP2"/>
</dbReference>
<dbReference type="InterPro" id="IPR011990">
    <property type="entry name" value="TPR-like_helical_dom_sf"/>
</dbReference>
<keyword evidence="3" id="KW-0863">Zinc-finger</keyword>
<evidence type="ECO:0000259" key="7">
    <source>
        <dbReference type="PROSITE" id="PS01358"/>
    </source>
</evidence>
<evidence type="ECO:0000256" key="1">
    <source>
        <dbReference type="ARBA" id="ARBA00022723"/>
    </source>
</evidence>
<name>A0ABP0Q334_9DINO</name>
<evidence type="ECO:0000256" key="5">
    <source>
        <dbReference type="ARBA" id="ARBA00022833"/>
    </source>
</evidence>
<evidence type="ECO:0000256" key="4">
    <source>
        <dbReference type="ARBA" id="ARBA00022803"/>
    </source>
</evidence>